<evidence type="ECO:0000313" key="3">
    <source>
        <dbReference type="Proteomes" id="UP000198850"/>
    </source>
</evidence>
<dbReference type="InterPro" id="IPR038725">
    <property type="entry name" value="YdaG_split_barrel_FMN-bd"/>
</dbReference>
<sequence length="186" mass="20969">MENYQNSRDSSNNTQPTDEHIKTLEGAAALEKLKHIATKAETCFFCTNIKTGLPLSVRPMAVLDVDEEGNLWFMSMKDSTKNAEIASDPFTHLFFQESTNSGFLNIYGISEIVTEQEKIDELWKPLLKVWFQDGKDDLNISLLKVVPTNVYYWDNKHGDMVAFAKMAASVVTGKTMDDSVEGNLDF</sequence>
<name>A0A1H4B5I7_9SPHI</name>
<feature type="domain" description="General stress protein FMN-binding split barrel" evidence="1">
    <location>
        <begin position="30"/>
        <end position="177"/>
    </location>
</feature>
<dbReference type="OrthoDB" id="1432662at2"/>
<organism evidence="2 3">
    <name type="scientific">Pedobacter hartonius</name>
    <dbReference type="NCBI Taxonomy" id="425514"/>
    <lineage>
        <taxon>Bacteria</taxon>
        <taxon>Pseudomonadati</taxon>
        <taxon>Bacteroidota</taxon>
        <taxon>Sphingobacteriia</taxon>
        <taxon>Sphingobacteriales</taxon>
        <taxon>Sphingobacteriaceae</taxon>
        <taxon>Pedobacter</taxon>
    </lineage>
</organism>
<evidence type="ECO:0000259" key="1">
    <source>
        <dbReference type="Pfam" id="PF16242"/>
    </source>
</evidence>
<dbReference type="Gene3D" id="2.30.110.10">
    <property type="entry name" value="Electron Transport, Fmn-binding Protein, Chain A"/>
    <property type="match status" value="1"/>
</dbReference>
<dbReference type="RefSeq" id="WP_090555855.1">
    <property type="nucleotide sequence ID" value="NZ_FNRA01000003.1"/>
</dbReference>
<accession>A0A1H4B5I7</accession>
<proteinExistence type="predicted"/>
<dbReference type="STRING" id="425514.SAMN05443550_103214"/>
<dbReference type="PANTHER" id="PTHR34818">
    <property type="entry name" value="PROTEIN BLI-3"/>
    <property type="match status" value="1"/>
</dbReference>
<dbReference type="Proteomes" id="UP000198850">
    <property type="component" value="Unassembled WGS sequence"/>
</dbReference>
<dbReference type="SUPFAM" id="SSF50475">
    <property type="entry name" value="FMN-binding split barrel"/>
    <property type="match status" value="1"/>
</dbReference>
<dbReference type="InterPro" id="IPR012349">
    <property type="entry name" value="Split_barrel_FMN-bd"/>
</dbReference>
<dbReference type="InterPro" id="IPR052917">
    <property type="entry name" value="Stress-Dev_Protein"/>
</dbReference>
<evidence type="ECO:0000313" key="2">
    <source>
        <dbReference type="EMBL" id="SEA43397.1"/>
    </source>
</evidence>
<protein>
    <submittedName>
        <fullName evidence="2">General stress protein 26</fullName>
    </submittedName>
</protein>
<dbReference type="PANTHER" id="PTHR34818:SF1">
    <property type="entry name" value="PROTEIN BLI-3"/>
    <property type="match status" value="1"/>
</dbReference>
<reference evidence="2 3" key="1">
    <citation type="submission" date="2016-10" db="EMBL/GenBank/DDBJ databases">
        <authorList>
            <person name="de Groot N.N."/>
        </authorList>
    </citation>
    <scope>NUCLEOTIDE SEQUENCE [LARGE SCALE GENOMIC DNA]</scope>
    <source>
        <strain evidence="2 3">DSM 19033</strain>
    </source>
</reference>
<dbReference type="Pfam" id="PF16242">
    <property type="entry name" value="Pyrid_ox_like"/>
    <property type="match status" value="1"/>
</dbReference>
<dbReference type="EMBL" id="FNRA01000003">
    <property type="protein sequence ID" value="SEA43397.1"/>
    <property type="molecule type" value="Genomic_DNA"/>
</dbReference>
<gene>
    <name evidence="2" type="ORF">SAMN05443550_103214</name>
</gene>
<keyword evidence="3" id="KW-1185">Reference proteome</keyword>
<dbReference type="AlphaFoldDB" id="A0A1H4B5I7"/>